<dbReference type="InterPro" id="IPR025166">
    <property type="entry name" value="Integrase_DNA_bind_dom"/>
</dbReference>
<dbReference type="SUPFAM" id="SSF56349">
    <property type="entry name" value="DNA breaking-rejoining enzymes"/>
    <property type="match status" value="1"/>
</dbReference>
<dbReference type="Gene3D" id="1.10.150.130">
    <property type="match status" value="1"/>
</dbReference>
<dbReference type="InterPro" id="IPR010998">
    <property type="entry name" value="Integrase_recombinase_N"/>
</dbReference>
<dbReference type="AlphaFoldDB" id="A0A6I1ELT8"/>
<evidence type="ECO:0000259" key="7">
    <source>
        <dbReference type="Pfam" id="PF22022"/>
    </source>
</evidence>
<dbReference type="GO" id="GO:0003677">
    <property type="term" value="F:DNA binding"/>
    <property type="evidence" value="ECO:0007669"/>
    <property type="project" value="UniProtKB-KW"/>
</dbReference>
<comment type="similarity">
    <text evidence="1">Belongs to the 'phage' integrase family.</text>
</comment>
<feature type="region of interest" description="Disordered" evidence="5">
    <location>
        <begin position="100"/>
        <end position="120"/>
    </location>
</feature>
<dbReference type="InterPro" id="IPR050808">
    <property type="entry name" value="Phage_Integrase"/>
</dbReference>
<evidence type="ECO:0000313" key="8">
    <source>
        <dbReference type="EMBL" id="KAB7661320.1"/>
    </source>
</evidence>
<gene>
    <name evidence="8" type="ORF">GBM95_04820</name>
</gene>
<dbReference type="Proteomes" id="UP000430564">
    <property type="component" value="Unassembled WGS sequence"/>
</dbReference>
<evidence type="ECO:0000256" key="2">
    <source>
        <dbReference type="ARBA" id="ARBA00022908"/>
    </source>
</evidence>
<evidence type="ECO:0000256" key="4">
    <source>
        <dbReference type="ARBA" id="ARBA00023172"/>
    </source>
</evidence>
<dbReference type="Pfam" id="PF22022">
    <property type="entry name" value="Phage_int_M"/>
    <property type="match status" value="1"/>
</dbReference>
<dbReference type="RefSeq" id="WP_152158052.1">
    <property type="nucleotide sequence ID" value="NZ_WEHX01000020.1"/>
</dbReference>
<dbReference type="Gene3D" id="3.30.160.390">
    <property type="entry name" value="Integrase, DNA-binding domain"/>
    <property type="match status" value="1"/>
</dbReference>
<organism evidence="8 9">
    <name type="scientific">Sutterella seckii</name>
    <dbReference type="NCBI Taxonomy" id="1944635"/>
    <lineage>
        <taxon>Bacteria</taxon>
        <taxon>Pseudomonadati</taxon>
        <taxon>Pseudomonadota</taxon>
        <taxon>Betaproteobacteria</taxon>
        <taxon>Burkholderiales</taxon>
        <taxon>Sutterellaceae</taxon>
        <taxon>Sutterella</taxon>
    </lineage>
</organism>
<dbReference type="InterPro" id="IPR013762">
    <property type="entry name" value="Integrase-like_cat_sf"/>
</dbReference>
<dbReference type="Pfam" id="PF13356">
    <property type="entry name" value="Arm-DNA-bind_3"/>
    <property type="match status" value="1"/>
</dbReference>
<evidence type="ECO:0000313" key="9">
    <source>
        <dbReference type="Proteomes" id="UP000430564"/>
    </source>
</evidence>
<dbReference type="GO" id="GO:0006310">
    <property type="term" value="P:DNA recombination"/>
    <property type="evidence" value="ECO:0007669"/>
    <property type="project" value="UniProtKB-KW"/>
</dbReference>
<protein>
    <submittedName>
        <fullName evidence="8">DUF4102 domain-containing protein</fullName>
    </submittedName>
</protein>
<keyword evidence="3" id="KW-0238">DNA-binding</keyword>
<dbReference type="EMBL" id="WEHX01000020">
    <property type="protein sequence ID" value="KAB7661320.1"/>
    <property type="molecule type" value="Genomic_DNA"/>
</dbReference>
<dbReference type="OrthoDB" id="9775880at2"/>
<dbReference type="GO" id="GO:0015074">
    <property type="term" value="P:DNA integration"/>
    <property type="evidence" value="ECO:0007669"/>
    <property type="project" value="UniProtKB-KW"/>
</dbReference>
<reference evidence="8 9" key="1">
    <citation type="submission" date="2019-10" db="EMBL/GenBank/DDBJ databases">
        <title>Genome diversity of Sutterella seckii.</title>
        <authorList>
            <person name="Chaplin A.V."/>
            <person name="Sokolova S.R."/>
            <person name="Mosin K.A."/>
            <person name="Ivanova E.L."/>
            <person name="Kochetkova T.O."/>
            <person name="Goltsov A.Y."/>
            <person name="Trofimov D.Y."/>
            <person name="Efimov B.A."/>
        </authorList>
    </citation>
    <scope>NUCLEOTIDE SEQUENCE [LARGE SCALE GENOMIC DNA]</scope>
    <source>
        <strain evidence="8 9">ASD393</strain>
    </source>
</reference>
<sequence length="471" mass="53014">MSRKAKILTVKAIDAAISTIKKAERDSLELGDGHAPGLILTLRRGAQGLIAFWVYRKQKTKSFRGCKLGLGSYPAVSLEQARKQALTYAQQIAEGIDPKKARDCERAQKTEARRKAEEEARRGKPFREVALMWLDAADAEGEFADNSRGRDKAEGALRKWVNPVLGDRPVNEIDRAAVVELIHYKDLGAMRDTEQYCRRIVNKVCTWATVHGYRDESRNPCPASMRDPLLATACKGLVKKRPPKGHNPALPPECMPEFMAQLNKLDTVGAKALAFMILTCARQDSICHDEKGDGTYLGLRWEHIDLTKGIWHQPRDWTKTKRDAGMTLMLSSYAKSLLMSLPRFEGEPYVFSSAKSKGHSIGLGTMGSVIRGMNRAREQLGMALFIDPQQNREVVPHGMRTCFRSWLKHAALHGLRFDPELAELCLDHVDGDKFGGAYNRMGLSEEDDKERLKIMEAWGRYCMEGKWPDEE</sequence>
<accession>A0A6I1ELT8</accession>
<proteinExistence type="inferred from homology"/>
<evidence type="ECO:0000259" key="6">
    <source>
        <dbReference type="Pfam" id="PF13356"/>
    </source>
</evidence>
<dbReference type="InterPro" id="IPR011010">
    <property type="entry name" value="DNA_brk_join_enz"/>
</dbReference>
<keyword evidence="2" id="KW-0229">DNA integration</keyword>
<evidence type="ECO:0000256" key="3">
    <source>
        <dbReference type="ARBA" id="ARBA00023125"/>
    </source>
</evidence>
<comment type="caution">
    <text evidence="8">The sequence shown here is derived from an EMBL/GenBank/DDBJ whole genome shotgun (WGS) entry which is preliminary data.</text>
</comment>
<evidence type="ECO:0000256" key="1">
    <source>
        <dbReference type="ARBA" id="ARBA00008857"/>
    </source>
</evidence>
<evidence type="ECO:0000256" key="5">
    <source>
        <dbReference type="SAM" id="MobiDB-lite"/>
    </source>
</evidence>
<name>A0A6I1ELT8_9BURK</name>
<dbReference type="InterPro" id="IPR038488">
    <property type="entry name" value="Integrase_DNA-bd_sf"/>
</dbReference>
<keyword evidence="4" id="KW-0233">DNA recombination</keyword>
<dbReference type="PANTHER" id="PTHR30629">
    <property type="entry name" value="PROPHAGE INTEGRASE"/>
    <property type="match status" value="1"/>
</dbReference>
<feature type="domain" description="Integrase DNA-binding" evidence="6">
    <location>
        <begin position="8"/>
        <end position="102"/>
    </location>
</feature>
<dbReference type="PANTHER" id="PTHR30629:SF2">
    <property type="entry name" value="PROPHAGE INTEGRASE INTS-RELATED"/>
    <property type="match status" value="1"/>
</dbReference>
<dbReference type="Gene3D" id="1.10.443.10">
    <property type="entry name" value="Intergrase catalytic core"/>
    <property type="match status" value="1"/>
</dbReference>
<dbReference type="InterPro" id="IPR053876">
    <property type="entry name" value="Phage_int_M"/>
</dbReference>
<feature type="domain" description="Phage integrase central" evidence="7">
    <location>
        <begin position="126"/>
        <end position="216"/>
    </location>
</feature>